<feature type="region of interest" description="Disordered" evidence="1">
    <location>
        <begin position="136"/>
        <end position="191"/>
    </location>
</feature>
<dbReference type="EMBL" id="JAVEPI010000004">
    <property type="protein sequence ID" value="KAK1442270.1"/>
    <property type="molecule type" value="Genomic_DNA"/>
</dbReference>
<dbReference type="Proteomes" id="UP001230268">
    <property type="component" value="Unassembled WGS sequence"/>
</dbReference>
<feature type="region of interest" description="Disordered" evidence="1">
    <location>
        <begin position="88"/>
        <end position="119"/>
    </location>
</feature>
<feature type="compositionally biased region" description="Polar residues" evidence="1">
    <location>
        <begin position="136"/>
        <end position="154"/>
    </location>
</feature>
<accession>A0AAD8LRJ1</accession>
<proteinExistence type="predicted"/>
<feature type="compositionally biased region" description="Basic and acidic residues" evidence="1">
    <location>
        <begin position="172"/>
        <end position="187"/>
    </location>
</feature>
<evidence type="ECO:0000313" key="2">
    <source>
        <dbReference type="EMBL" id="KAK1442270.1"/>
    </source>
</evidence>
<reference evidence="2" key="1">
    <citation type="submission" date="2023-08" db="EMBL/GenBank/DDBJ databases">
        <title>Draft sequence of the Babesia gibsoni genome.</title>
        <authorList>
            <person name="Yamagishi J.Y."/>
            <person name="Xuan X.X."/>
        </authorList>
    </citation>
    <scope>NUCLEOTIDE SEQUENCE</scope>
    <source>
        <strain evidence="2">Azabu</strain>
    </source>
</reference>
<gene>
    <name evidence="2" type="ORF">BgAZ_403000</name>
</gene>
<organism evidence="2 3">
    <name type="scientific">Babesia gibsoni</name>
    <dbReference type="NCBI Taxonomy" id="33632"/>
    <lineage>
        <taxon>Eukaryota</taxon>
        <taxon>Sar</taxon>
        <taxon>Alveolata</taxon>
        <taxon>Apicomplexa</taxon>
        <taxon>Aconoidasida</taxon>
        <taxon>Piroplasmida</taxon>
        <taxon>Babesiidae</taxon>
        <taxon>Babesia</taxon>
    </lineage>
</organism>
<evidence type="ECO:0000313" key="3">
    <source>
        <dbReference type="Proteomes" id="UP001230268"/>
    </source>
</evidence>
<evidence type="ECO:0000256" key="1">
    <source>
        <dbReference type="SAM" id="MobiDB-lite"/>
    </source>
</evidence>
<sequence length="941" mass="105367">MFHRLVNGIASEDGMEEIGQPLPFEKSIELEVSLDVDCELNDPFFRPRDLSYGTREDVKIVEPIKGFISDDWYPFAEDMARQIKRARRAEPLANGNRHDAPSADTNGKGKASVSNGVNEGGSVNLSKAFSLADSISSASTQQPDSMSQGETVRTLNKKAAKKASSPRNRRVKATEDATSARDSDSARDSPSFGEIKLLTLPIRDASQLSSEALSSSRSSRLGSARTANDSVIEAPMEESISKMSAYKLSKPDSEFLHSYIPVDNNLLGLGSVVAPTKKDMTMLRAMGNLGDTNSLKTLEKTMYQTSVLRSRAFSLAWEEFMKRVNRLITDSVENGAKSVMELLKFYKIAGKLLQLIIVDVGVVLKDKNSVLDILMGLLEDDKKEYIVIKVRTGTSVQTCMENLYIQLKAKVTHSRSQTSDAQAQSQTLDISTRKGIVEKVSELYKWRLKNKHIIIVIDKITHNLSELLYCLQMMKNKEGVVLSCILCSNCWQTNLEQHVSPRVYAGLSILNCDVLSVNKVSDEILKTILCDPTAQCFFPHLFELEDIWNTLYDEEMCINGLIMRIYHMYDSFFGGSQLSFVCLPNIVNIKANVRREGSISQLRIEKDRTLAPTLHSKLALLFCGAELSETQGDCIQIMLGKEHSVEALCLHVLPGEAMKLFERKISMQLGISMLYELMGYIPDCHTARGRLGLLADTFHSDHVEIRVEEIIKRICRIIEAKEGKGLSELIATLRKVGENFLQYYPTIVSLFEYMGKVEKYKLIKEYKDAVGVGSKAPTVATFVDHALNVLLLPTLFEASKLGPEMMVSKFHNQKYEWDILKDFLTKKDCTGFSRDIKHLIALSQAMATKSVNLWDLFCLFYSSKVGECLSSLFIRFSLAVDALTHVLGYYAYVPIKGAIPMDLSSDIVETVQMRLAHAIKAKLSRFKVKRVHVGKYVPPKQ</sequence>
<dbReference type="AlphaFoldDB" id="A0AAD8LRJ1"/>
<name>A0AAD8LRJ1_BABGI</name>
<protein>
    <submittedName>
        <fullName evidence="2">Uncharacterized protein</fullName>
    </submittedName>
</protein>
<comment type="caution">
    <text evidence="2">The sequence shown here is derived from an EMBL/GenBank/DDBJ whole genome shotgun (WGS) entry which is preliminary data.</text>
</comment>
<keyword evidence="3" id="KW-1185">Reference proteome</keyword>